<dbReference type="RefSeq" id="WP_184115579.1">
    <property type="nucleotide sequence ID" value="NZ_BNAJ01000014.1"/>
</dbReference>
<dbReference type="EMBL" id="JACHFK010000015">
    <property type="protein sequence ID" value="MBB5378805.1"/>
    <property type="molecule type" value="Genomic_DNA"/>
</dbReference>
<dbReference type="AlphaFoldDB" id="A0A7W8KII5"/>
<protein>
    <submittedName>
        <fullName evidence="2">Uncharacterized protein</fullName>
    </submittedName>
</protein>
<reference evidence="1" key="1">
    <citation type="journal article" date="2014" name="Int. J. Syst. Evol. Microbiol.">
        <title>Complete genome of a new Firmicutes species belonging to the dominant human colonic microbiota ('Ruminococcus bicirculans') reveals two chromosomes and a selective capacity to utilize plant glucans.</title>
        <authorList>
            <consortium name="NISC Comparative Sequencing Program"/>
            <person name="Wegmann U."/>
            <person name="Louis P."/>
            <person name="Goesmann A."/>
            <person name="Henrissat B."/>
            <person name="Duncan S.H."/>
            <person name="Flint H.J."/>
        </authorList>
    </citation>
    <scope>NUCLEOTIDE SEQUENCE</scope>
    <source>
        <strain evidence="1">CGMCC 1.18437</strain>
    </source>
</reference>
<gene>
    <name evidence="1" type="ORF">GCM10017781_41060</name>
    <name evidence="2" type="ORF">HNQ07_004312</name>
</gene>
<evidence type="ECO:0000313" key="1">
    <source>
        <dbReference type="EMBL" id="GHF60634.1"/>
    </source>
</evidence>
<reference evidence="4" key="2">
    <citation type="journal article" date="2019" name="Int. J. Syst. Evol. Microbiol.">
        <title>The Global Catalogue of Microorganisms (GCM) 10K type strain sequencing project: providing services to taxonomists for standard genome sequencing and annotation.</title>
        <authorList>
            <consortium name="The Broad Institute Genomics Platform"/>
            <consortium name="The Broad Institute Genome Sequencing Center for Infectious Disease"/>
            <person name="Wu L."/>
            <person name="Ma J."/>
        </authorList>
    </citation>
    <scope>NUCLEOTIDE SEQUENCE [LARGE SCALE GENOMIC DNA]</scope>
    <source>
        <strain evidence="4">CGMCC 1.18437</strain>
    </source>
</reference>
<organism evidence="2 3">
    <name type="scientific">Deinococcus metalli</name>
    <dbReference type="NCBI Taxonomy" id="1141878"/>
    <lineage>
        <taxon>Bacteria</taxon>
        <taxon>Thermotogati</taxon>
        <taxon>Deinococcota</taxon>
        <taxon>Deinococci</taxon>
        <taxon>Deinococcales</taxon>
        <taxon>Deinococcaceae</taxon>
        <taxon>Deinococcus</taxon>
    </lineage>
</organism>
<evidence type="ECO:0000313" key="4">
    <source>
        <dbReference type="Proteomes" id="UP000619376"/>
    </source>
</evidence>
<reference evidence="1" key="4">
    <citation type="submission" date="2024-05" db="EMBL/GenBank/DDBJ databases">
        <authorList>
            <person name="Sun Q."/>
            <person name="Zhou Y."/>
        </authorList>
    </citation>
    <scope>NUCLEOTIDE SEQUENCE</scope>
    <source>
        <strain evidence="1">CGMCC 1.18437</strain>
    </source>
</reference>
<sequence length="69" mass="7571">MARTKPIPRPRYQQTYPDHLATAEQLGALGLKPGTSEPDAILEYSRANSSGLCALYERRKAVPVEVESA</sequence>
<evidence type="ECO:0000313" key="3">
    <source>
        <dbReference type="Proteomes" id="UP000539473"/>
    </source>
</evidence>
<evidence type="ECO:0000313" key="2">
    <source>
        <dbReference type="EMBL" id="MBB5378805.1"/>
    </source>
</evidence>
<dbReference type="Proteomes" id="UP000539473">
    <property type="component" value="Unassembled WGS sequence"/>
</dbReference>
<reference evidence="2 3" key="3">
    <citation type="submission" date="2020-08" db="EMBL/GenBank/DDBJ databases">
        <title>Genomic Encyclopedia of Type Strains, Phase IV (KMG-IV): sequencing the most valuable type-strain genomes for metagenomic binning, comparative biology and taxonomic classification.</title>
        <authorList>
            <person name="Goeker M."/>
        </authorList>
    </citation>
    <scope>NUCLEOTIDE SEQUENCE [LARGE SCALE GENOMIC DNA]</scope>
    <source>
        <strain evidence="2 3">DSM 27521</strain>
    </source>
</reference>
<dbReference type="Proteomes" id="UP000619376">
    <property type="component" value="Unassembled WGS sequence"/>
</dbReference>
<keyword evidence="4" id="KW-1185">Reference proteome</keyword>
<dbReference type="EMBL" id="BNAJ01000014">
    <property type="protein sequence ID" value="GHF60634.1"/>
    <property type="molecule type" value="Genomic_DNA"/>
</dbReference>
<comment type="caution">
    <text evidence="2">The sequence shown here is derived from an EMBL/GenBank/DDBJ whole genome shotgun (WGS) entry which is preliminary data.</text>
</comment>
<proteinExistence type="predicted"/>
<accession>A0A7W8KII5</accession>
<name>A0A7W8KII5_9DEIO</name>